<dbReference type="RefSeq" id="WP_264505641.1">
    <property type="nucleotide sequence ID" value="NZ_JAPDFL010000001.1"/>
</dbReference>
<dbReference type="Pfam" id="PF00857">
    <property type="entry name" value="Isochorismatase"/>
    <property type="match status" value="1"/>
</dbReference>
<sequence>MPETALLIVDMQRDYFPGGRMALEGTDAAATQAAKLVAHFRAQGWPVLHVQHIMARSPAPFFEAGTEGAEIHPSLAPQDGETLIVKAFPNSFRETGLKAALDALGIERLVIAGAMSHMCIDATTRAAGDLGYTCLVADDACATRALSHGGVTVPAAQVHATMMAGLTSYATVEPTDAVLDRLG</sequence>
<dbReference type="Gene3D" id="3.40.50.850">
    <property type="entry name" value="Isochorismatase-like"/>
    <property type="match status" value="1"/>
</dbReference>
<dbReference type="PANTHER" id="PTHR43540:SF1">
    <property type="entry name" value="ISOCHORISMATASE HYDROLASE"/>
    <property type="match status" value="1"/>
</dbReference>
<reference evidence="3 4" key="1">
    <citation type="submission" date="2022-10" db="EMBL/GenBank/DDBJ databases">
        <title>Pararhodobacter sp. nov., isolated from marine algae.</title>
        <authorList>
            <person name="Choi B.J."/>
            <person name="Kim J.M."/>
            <person name="Lee J.K."/>
            <person name="Choi D.G."/>
            <person name="Jeon C.O."/>
        </authorList>
    </citation>
    <scope>NUCLEOTIDE SEQUENCE [LARGE SCALE GENOMIC DNA]</scope>
    <source>
        <strain evidence="3 4">ZQ420</strain>
    </source>
</reference>
<dbReference type="PANTHER" id="PTHR43540">
    <property type="entry name" value="PEROXYUREIDOACRYLATE/UREIDOACRYLATE AMIDOHYDROLASE-RELATED"/>
    <property type="match status" value="1"/>
</dbReference>
<keyword evidence="1 3" id="KW-0378">Hydrolase</keyword>
<organism evidence="3 4">
    <name type="scientific">Pararhodobacter zhoushanensis</name>
    <dbReference type="NCBI Taxonomy" id="2479545"/>
    <lineage>
        <taxon>Bacteria</taxon>
        <taxon>Pseudomonadati</taxon>
        <taxon>Pseudomonadota</taxon>
        <taxon>Alphaproteobacteria</taxon>
        <taxon>Rhodobacterales</taxon>
        <taxon>Paracoccaceae</taxon>
        <taxon>Pararhodobacter</taxon>
    </lineage>
</organism>
<keyword evidence="4" id="KW-1185">Reference proteome</keyword>
<evidence type="ECO:0000313" key="4">
    <source>
        <dbReference type="Proteomes" id="UP001208938"/>
    </source>
</evidence>
<dbReference type="SUPFAM" id="SSF52499">
    <property type="entry name" value="Isochorismatase-like hydrolases"/>
    <property type="match status" value="1"/>
</dbReference>
<evidence type="ECO:0000259" key="2">
    <source>
        <dbReference type="Pfam" id="PF00857"/>
    </source>
</evidence>
<dbReference type="Proteomes" id="UP001208938">
    <property type="component" value="Unassembled WGS sequence"/>
</dbReference>
<dbReference type="InterPro" id="IPR036380">
    <property type="entry name" value="Isochorismatase-like_sf"/>
</dbReference>
<gene>
    <name evidence="3" type="ORF">OKW52_10415</name>
</gene>
<dbReference type="InterPro" id="IPR050272">
    <property type="entry name" value="Isochorismatase-like_hydrls"/>
</dbReference>
<dbReference type="InterPro" id="IPR000868">
    <property type="entry name" value="Isochorismatase-like_dom"/>
</dbReference>
<dbReference type="EMBL" id="JAPDFL010000001">
    <property type="protein sequence ID" value="MCW1932658.1"/>
    <property type="molecule type" value="Genomic_DNA"/>
</dbReference>
<evidence type="ECO:0000313" key="3">
    <source>
        <dbReference type="EMBL" id="MCW1932658.1"/>
    </source>
</evidence>
<proteinExistence type="predicted"/>
<evidence type="ECO:0000256" key="1">
    <source>
        <dbReference type="ARBA" id="ARBA00022801"/>
    </source>
</evidence>
<name>A0ABT3GYQ4_9RHOB</name>
<dbReference type="CDD" id="cd01014">
    <property type="entry name" value="nicotinamidase_related"/>
    <property type="match status" value="1"/>
</dbReference>
<feature type="domain" description="Isochorismatase-like" evidence="2">
    <location>
        <begin position="4"/>
        <end position="145"/>
    </location>
</feature>
<protein>
    <submittedName>
        <fullName evidence="3">Cysteine hydrolase</fullName>
    </submittedName>
</protein>
<dbReference type="GO" id="GO:0016787">
    <property type="term" value="F:hydrolase activity"/>
    <property type="evidence" value="ECO:0007669"/>
    <property type="project" value="UniProtKB-KW"/>
</dbReference>
<accession>A0ABT3GYQ4</accession>
<comment type="caution">
    <text evidence="3">The sequence shown here is derived from an EMBL/GenBank/DDBJ whole genome shotgun (WGS) entry which is preliminary data.</text>
</comment>